<dbReference type="Proteomes" id="UP001610335">
    <property type="component" value="Unassembled WGS sequence"/>
</dbReference>
<sequence>MGESGLILNWTFSRRFYYGVHMLIESTRPSAALLLKPRLLLPSCRGFIPNFSPFWASSCPCHSFVFFFSLFLRKKRENHQLSFYNSINSRPKIGIHTRLTGAGARRFITVLHRQIPVVWGRVLFLG</sequence>
<keyword evidence="2" id="KW-1185">Reference proteome</keyword>
<evidence type="ECO:0000313" key="2">
    <source>
        <dbReference type="Proteomes" id="UP001610335"/>
    </source>
</evidence>
<name>A0ABR4HH80_9EURO</name>
<proteinExistence type="predicted"/>
<evidence type="ECO:0000313" key="1">
    <source>
        <dbReference type="EMBL" id="KAL2814835.1"/>
    </source>
</evidence>
<reference evidence="1 2" key="1">
    <citation type="submission" date="2024-07" db="EMBL/GenBank/DDBJ databases">
        <title>Section-level genome sequencing and comparative genomics of Aspergillus sections Usti and Cavernicolus.</title>
        <authorList>
            <consortium name="Lawrence Berkeley National Laboratory"/>
            <person name="Nybo J.L."/>
            <person name="Vesth T.C."/>
            <person name="Theobald S."/>
            <person name="Frisvad J.C."/>
            <person name="Larsen T.O."/>
            <person name="Kjaerboelling I."/>
            <person name="Rothschild-Mancinelli K."/>
            <person name="Lyhne E.K."/>
            <person name="Kogle M.E."/>
            <person name="Barry K."/>
            <person name="Clum A."/>
            <person name="Na H."/>
            <person name="Ledsgaard L."/>
            <person name="Lin J."/>
            <person name="Lipzen A."/>
            <person name="Kuo A."/>
            <person name="Riley R."/>
            <person name="Mondo S."/>
            <person name="LaButti K."/>
            <person name="Haridas S."/>
            <person name="Pangalinan J."/>
            <person name="Salamov A.A."/>
            <person name="Simmons B.A."/>
            <person name="Magnuson J.K."/>
            <person name="Chen J."/>
            <person name="Drula E."/>
            <person name="Henrissat B."/>
            <person name="Wiebenga A."/>
            <person name="Lubbers R.J."/>
            <person name="Gomes A.C."/>
            <person name="Makela M.R."/>
            <person name="Stajich J."/>
            <person name="Grigoriev I.V."/>
            <person name="Mortensen U.H."/>
            <person name="De vries R.P."/>
            <person name="Baker S.E."/>
            <person name="Andersen M.R."/>
        </authorList>
    </citation>
    <scope>NUCLEOTIDE SEQUENCE [LARGE SCALE GENOMIC DNA]</scope>
    <source>
        <strain evidence="1 2">CBS 600.67</strain>
    </source>
</reference>
<protein>
    <submittedName>
        <fullName evidence="1">Uncharacterized protein</fullName>
    </submittedName>
</protein>
<organism evidence="1 2">
    <name type="scientific">Aspergillus cavernicola</name>
    <dbReference type="NCBI Taxonomy" id="176166"/>
    <lineage>
        <taxon>Eukaryota</taxon>
        <taxon>Fungi</taxon>
        <taxon>Dikarya</taxon>
        <taxon>Ascomycota</taxon>
        <taxon>Pezizomycotina</taxon>
        <taxon>Eurotiomycetes</taxon>
        <taxon>Eurotiomycetidae</taxon>
        <taxon>Eurotiales</taxon>
        <taxon>Aspergillaceae</taxon>
        <taxon>Aspergillus</taxon>
        <taxon>Aspergillus subgen. Nidulantes</taxon>
    </lineage>
</organism>
<gene>
    <name evidence="1" type="ORF">BDW59DRAFT_19379</name>
</gene>
<dbReference type="EMBL" id="JBFXLS010000120">
    <property type="protein sequence ID" value="KAL2814835.1"/>
    <property type="molecule type" value="Genomic_DNA"/>
</dbReference>
<accession>A0ABR4HH80</accession>
<comment type="caution">
    <text evidence="1">The sequence shown here is derived from an EMBL/GenBank/DDBJ whole genome shotgun (WGS) entry which is preliminary data.</text>
</comment>